<keyword evidence="3" id="KW-1185">Reference proteome</keyword>
<sequence length="62" mass="7026">MNIRFKIEGTAEPAFVHLKDSPTAQDCFRQLPIKLDLTDYASTEKWPTARKTELTACTAIKN</sequence>
<dbReference type="AlphaFoldDB" id="N9C967"/>
<dbReference type="InterPro" id="IPR041183">
    <property type="entry name" value="Cyclophilin-like"/>
</dbReference>
<reference evidence="2 3" key="1">
    <citation type="submission" date="2013-02" db="EMBL/GenBank/DDBJ databases">
        <title>The Genome Sequence of Acinetobacter bouvetii CIP 107468.</title>
        <authorList>
            <consortium name="The Broad Institute Genome Sequencing Platform"/>
            <consortium name="The Broad Institute Genome Sequencing Center for Infectious Disease"/>
            <person name="Cerqueira G."/>
            <person name="Feldgarden M."/>
            <person name="Courvalin P."/>
            <person name="Perichon B."/>
            <person name="Grillot-Courvalin C."/>
            <person name="Clermont D."/>
            <person name="Rocha E."/>
            <person name="Yoon E.-J."/>
            <person name="Nemec A."/>
            <person name="Walker B."/>
            <person name="Young S.K."/>
            <person name="Zeng Q."/>
            <person name="Gargeya S."/>
            <person name="Fitzgerald M."/>
            <person name="Haas B."/>
            <person name="Abouelleil A."/>
            <person name="Alvarado L."/>
            <person name="Arachchi H.M."/>
            <person name="Berlin A.M."/>
            <person name="Chapman S.B."/>
            <person name="Dewar J."/>
            <person name="Goldberg J."/>
            <person name="Griggs A."/>
            <person name="Gujja S."/>
            <person name="Hansen M."/>
            <person name="Howarth C."/>
            <person name="Imamovic A."/>
            <person name="Larimer J."/>
            <person name="McCowan C."/>
            <person name="Murphy C."/>
            <person name="Neiman D."/>
            <person name="Pearson M."/>
            <person name="Priest M."/>
            <person name="Roberts A."/>
            <person name="Saif S."/>
            <person name="Shea T."/>
            <person name="Sisk P."/>
            <person name="Sykes S."/>
            <person name="Wortman J."/>
            <person name="Nusbaum C."/>
            <person name="Birren B."/>
        </authorList>
    </citation>
    <scope>NUCLEOTIDE SEQUENCE [LARGE SCALE GENOMIC DNA]</scope>
    <source>
        <strain evidence="2 3">CIP 107468</strain>
    </source>
</reference>
<proteinExistence type="predicted"/>
<dbReference type="Pfam" id="PF18050">
    <property type="entry name" value="Cyclophil_like2"/>
    <property type="match status" value="1"/>
</dbReference>
<protein>
    <recommendedName>
        <fullName evidence="1">Cyclophilin-like domain-containing protein</fullName>
    </recommendedName>
</protein>
<feature type="domain" description="Cyclophilin-like" evidence="1">
    <location>
        <begin position="15"/>
        <end position="46"/>
    </location>
</feature>
<name>N9C967_9GAMM</name>
<gene>
    <name evidence="2" type="ORF">F941_02197</name>
</gene>
<dbReference type="PATRIC" id="fig|1120925.3.peg.2324"/>
<accession>N9C967</accession>
<evidence type="ECO:0000259" key="1">
    <source>
        <dbReference type="Pfam" id="PF18050"/>
    </source>
</evidence>
<dbReference type="EMBL" id="APQD01000015">
    <property type="protein sequence ID" value="ENV82397.1"/>
    <property type="molecule type" value="Genomic_DNA"/>
</dbReference>
<dbReference type="RefSeq" id="WP_005011177.1">
    <property type="nucleotide sequence ID" value="NZ_KB849727.1"/>
</dbReference>
<dbReference type="OrthoDB" id="5298378at2"/>
<evidence type="ECO:0000313" key="2">
    <source>
        <dbReference type="EMBL" id="ENV82397.1"/>
    </source>
</evidence>
<evidence type="ECO:0000313" key="3">
    <source>
        <dbReference type="Proteomes" id="UP000018460"/>
    </source>
</evidence>
<comment type="caution">
    <text evidence="2">The sequence shown here is derived from an EMBL/GenBank/DDBJ whole genome shotgun (WGS) entry which is preliminary data.</text>
</comment>
<dbReference type="Proteomes" id="UP000018460">
    <property type="component" value="Unassembled WGS sequence"/>
</dbReference>
<organism evidence="2 3">
    <name type="scientific">Acinetobacter bouvetii DSM 14964 = CIP 107468</name>
    <dbReference type="NCBI Taxonomy" id="1120925"/>
    <lineage>
        <taxon>Bacteria</taxon>
        <taxon>Pseudomonadati</taxon>
        <taxon>Pseudomonadota</taxon>
        <taxon>Gammaproteobacteria</taxon>
        <taxon>Moraxellales</taxon>
        <taxon>Moraxellaceae</taxon>
        <taxon>Acinetobacter</taxon>
    </lineage>
</organism>